<sequence>MTRRENTRTRRARAAREERARILLLCGAEVTEPSYFRGLKQRYRHPAVNVVRKGGKDPVSLIRLAAKLREQDECDETWCVIDVDEYNIDAAFSEAQRLDVKLAVSNPCFEYWLLLHFERCEAPLPCFQDVEPRLRQQVRGYNKKSLNFSDYAAGVTDAVDRAKHRCGDITRAHQVNPSTGVWALVERISTS</sequence>
<reference evidence="1 2" key="1">
    <citation type="journal article" date="2019" name="Int. J. Syst. Evol. Microbiol.">
        <title>The Global Catalogue of Microorganisms (GCM) 10K type strain sequencing project: providing services to taxonomists for standard genome sequencing and annotation.</title>
        <authorList>
            <consortium name="The Broad Institute Genomics Platform"/>
            <consortium name="The Broad Institute Genome Sequencing Center for Infectious Disease"/>
            <person name="Wu L."/>
            <person name="Ma J."/>
        </authorList>
    </citation>
    <scope>NUCLEOTIDE SEQUENCE [LARGE SCALE GENOMIC DNA]</scope>
    <source>
        <strain evidence="1 2">JCM 13023</strain>
    </source>
</reference>
<dbReference type="Pfam" id="PF13707">
    <property type="entry name" value="RloB"/>
    <property type="match status" value="1"/>
</dbReference>
<accession>A0ABN1W3W1</accession>
<dbReference type="EMBL" id="BAAALN010000005">
    <property type="protein sequence ID" value="GAA1234317.1"/>
    <property type="molecule type" value="Genomic_DNA"/>
</dbReference>
<name>A0ABN1W3W1_9PSEU</name>
<dbReference type="InterPro" id="IPR025591">
    <property type="entry name" value="RloB"/>
</dbReference>
<evidence type="ECO:0000313" key="2">
    <source>
        <dbReference type="Proteomes" id="UP001500653"/>
    </source>
</evidence>
<keyword evidence="2" id="KW-1185">Reference proteome</keyword>
<comment type="caution">
    <text evidence="1">The sequence shown here is derived from an EMBL/GenBank/DDBJ whole genome shotgun (WGS) entry which is preliminary data.</text>
</comment>
<dbReference type="Proteomes" id="UP001500653">
    <property type="component" value="Unassembled WGS sequence"/>
</dbReference>
<gene>
    <name evidence="1" type="ORF">GCM10009676_17420</name>
</gene>
<dbReference type="RefSeq" id="WP_253863515.1">
    <property type="nucleotide sequence ID" value="NZ_BAAALN010000005.1"/>
</dbReference>
<proteinExistence type="predicted"/>
<protein>
    <submittedName>
        <fullName evidence="1">RloB family protein</fullName>
    </submittedName>
</protein>
<organism evidence="1 2">
    <name type="scientific">Prauserella halophila</name>
    <dbReference type="NCBI Taxonomy" id="185641"/>
    <lineage>
        <taxon>Bacteria</taxon>
        <taxon>Bacillati</taxon>
        <taxon>Actinomycetota</taxon>
        <taxon>Actinomycetes</taxon>
        <taxon>Pseudonocardiales</taxon>
        <taxon>Pseudonocardiaceae</taxon>
        <taxon>Prauserella</taxon>
    </lineage>
</organism>
<evidence type="ECO:0000313" key="1">
    <source>
        <dbReference type="EMBL" id="GAA1234317.1"/>
    </source>
</evidence>